<protein>
    <submittedName>
        <fullName evidence="2">Uncharacterized protein</fullName>
    </submittedName>
</protein>
<reference evidence="1" key="1">
    <citation type="submission" date="2015-03" db="EMBL/GenBank/DDBJ databases">
        <title>Wuchereria bancrofti Genome Sequencing Papua New Guinea Strain.</title>
        <authorList>
            <person name="Small S.T."/>
            <person name="Serre D."/>
            <person name="Zimmerman P.A."/>
        </authorList>
    </citation>
    <scope>NUCLEOTIDE SEQUENCE [LARGE SCALE GENOMIC DNA]</scope>
    <source>
        <strain evidence="1">pt0022</strain>
    </source>
</reference>
<dbReference type="WBParaSite" id="mrna-Wban_10472">
    <property type="protein sequence ID" value="mrna-Wban_10472"/>
    <property type="gene ID" value="Wban_10472"/>
</dbReference>
<organism evidence="1 2">
    <name type="scientific">Wuchereria bancrofti</name>
    <dbReference type="NCBI Taxonomy" id="6293"/>
    <lineage>
        <taxon>Eukaryota</taxon>
        <taxon>Metazoa</taxon>
        <taxon>Ecdysozoa</taxon>
        <taxon>Nematoda</taxon>
        <taxon>Chromadorea</taxon>
        <taxon>Rhabditida</taxon>
        <taxon>Spirurina</taxon>
        <taxon>Spiruromorpha</taxon>
        <taxon>Filarioidea</taxon>
        <taxon>Onchocercidae</taxon>
        <taxon>Wuchereria</taxon>
    </lineage>
</organism>
<name>A0AAF5Q5R0_WUCBA</name>
<proteinExistence type="predicted"/>
<accession>A0AAF5Q5R0</accession>
<sequence length="73" mass="7723">MYNSHLQSQVLSRTDERYAKKRVKLGFENVVGGAELVGEIYVTAGAAAVVAGTLLGSVGEVIVIPALGPLFYK</sequence>
<dbReference type="AlphaFoldDB" id="A0AAF5Q5R0"/>
<evidence type="ECO:0000313" key="1">
    <source>
        <dbReference type="Proteomes" id="UP000093561"/>
    </source>
</evidence>
<reference evidence="2" key="3">
    <citation type="submission" date="2024-02" db="UniProtKB">
        <authorList>
            <consortium name="WormBaseParasite"/>
        </authorList>
    </citation>
    <scope>IDENTIFICATION</scope>
    <source>
        <strain evidence="2">pt0022</strain>
    </source>
</reference>
<reference evidence="1" key="2">
    <citation type="journal article" date="2016" name="Mol. Ecol.">
        <title>Population genomics of the filarial nematode parasite Wuchereria bancrofti from mosquitoes.</title>
        <authorList>
            <person name="Small S.T."/>
            <person name="Reimer L.J."/>
            <person name="Tisch D.J."/>
            <person name="King C.L."/>
            <person name="Christensen B.M."/>
            <person name="Siba P.M."/>
            <person name="Kazura J.W."/>
            <person name="Serre D."/>
            <person name="Zimmerman P.A."/>
        </authorList>
    </citation>
    <scope>NUCLEOTIDE SEQUENCE</scope>
    <source>
        <strain evidence="1">pt0022</strain>
    </source>
</reference>
<evidence type="ECO:0000313" key="2">
    <source>
        <dbReference type="WBParaSite" id="mrna-Wban_10472"/>
    </source>
</evidence>
<dbReference type="Proteomes" id="UP000093561">
    <property type="component" value="Unassembled WGS sequence"/>
</dbReference>